<dbReference type="Pfam" id="PF00484">
    <property type="entry name" value="Pro_CA"/>
    <property type="match status" value="1"/>
</dbReference>
<feature type="binding site" evidence="2">
    <location>
        <position position="60"/>
    </location>
    <ligand>
        <name>Zn(2+)</name>
        <dbReference type="ChEBI" id="CHEBI:29105"/>
    </ligand>
</feature>
<dbReference type="RefSeq" id="WP_136579819.1">
    <property type="nucleotide sequence ID" value="NZ_STFF01000008.1"/>
</dbReference>
<protein>
    <submittedName>
        <fullName evidence="3">Carbonic anhydrase</fullName>
    </submittedName>
</protein>
<keyword evidence="2" id="KW-0479">Metal-binding</keyword>
<keyword evidence="2" id="KW-0862">Zinc</keyword>
<sequence>MKTLTKEMQAAITPTMALGLLKEGNKRFTNNLKINRNLLQQANETSNGQHPFAVILSCIDSRTSAELIFDQGLGDVFSVRIAGNIVNEDILGSMEFGCKVAGSKIIVVLGHTKCGAVKGACDHVEMGNLTALLSKLQPAVFDEKTVQENRNSSNSDFVEKVASINVKRTVHAIIERSPILKEMIEQGQIGIVGGMHNISNGEVTFYEDTLLLNNPQ</sequence>
<dbReference type="Proteomes" id="UP000306918">
    <property type="component" value="Unassembled WGS sequence"/>
</dbReference>
<proteinExistence type="inferred from homology"/>
<feature type="binding site" evidence="2">
    <location>
        <position position="58"/>
    </location>
    <ligand>
        <name>Zn(2+)</name>
        <dbReference type="ChEBI" id="CHEBI:29105"/>
    </ligand>
</feature>
<evidence type="ECO:0000256" key="2">
    <source>
        <dbReference type="PIRSR" id="PIRSR601765-1"/>
    </source>
</evidence>
<name>A0A4S8HGV1_9BACT</name>
<organism evidence="3 4">
    <name type="scientific">Niastella caeni</name>
    <dbReference type="NCBI Taxonomy" id="2569763"/>
    <lineage>
        <taxon>Bacteria</taxon>
        <taxon>Pseudomonadati</taxon>
        <taxon>Bacteroidota</taxon>
        <taxon>Chitinophagia</taxon>
        <taxon>Chitinophagales</taxon>
        <taxon>Chitinophagaceae</taxon>
        <taxon>Niastella</taxon>
    </lineage>
</organism>
<feature type="binding site" evidence="2">
    <location>
        <position position="111"/>
    </location>
    <ligand>
        <name>Zn(2+)</name>
        <dbReference type="ChEBI" id="CHEBI:29105"/>
    </ligand>
</feature>
<accession>A0A4S8HGV1</accession>
<comment type="caution">
    <text evidence="3">The sequence shown here is derived from an EMBL/GenBank/DDBJ whole genome shotgun (WGS) entry which is preliminary data.</text>
</comment>
<gene>
    <name evidence="3" type="ORF">FAM09_24605</name>
</gene>
<dbReference type="PANTHER" id="PTHR11002:SF79">
    <property type="entry name" value="CARBONIC ANHYDRASE 2"/>
    <property type="match status" value="1"/>
</dbReference>
<reference evidence="3 4" key="1">
    <citation type="submission" date="2019-04" db="EMBL/GenBank/DDBJ databases">
        <title>Niastella caeni sp. nov., isolated from activated sludge.</title>
        <authorList>
            <person name="Sheng M."/>
        </authorList>
    </citation>
    <scope>NUCLEOTIDE SEQUENCE [LARGE SCALE GENOMIC DNA]</scope>
    <source>
        <strain evidence="3 4">HX-2-15</strain>
    </source>
</reference>
<dbReference type="SMART" id="SM00947">
    <property type="entry name" value="Pro_CA"/>
    <property type="match status" value="1"/>
</dbReference>
<dbReference type="GO" id="GO:0004089">
    <property type="term" value="F:carbonate dehydratase activity"/>
    <property type="evidence" value="ECO:0007669"/>
    <property type="project" value="InterPro"/>
</dbReference>
<evidence type="ECO:0000256" key="1">
    <source>
        <dbReference type="ARBA" id="ARBA00006217"/>
    </source>
</evidence>
<dbReference type="InterPro" id="IPR036874">
    <property type="entry name" value="Carbonic_anhydrase_sf"/>
</dbReference>
<dbReference type="Gene3D" id="3.40.1050.10">
    <property type="entry name" value="Carbonic anhydrase"/>
    <property type="match status" value="1"/>
</dbReference>
<dbReference type="InterPro" id="IPR001765">
    <property type="entry name" value="Carbonic_anhydrase"/>
</dbReference>
<evidence type="ECO:0000313" key="4">
    <source>
        <dbReference type="Proteomes" id="UP000306918"/>
    </source>
</evidence>
<comment type="similarity">
    <text evidence="1">Belongs to the beta-class carbonic anhydrase family.</text>
</comment>
<dbReference type="SUPFAM" id="SSF53056">
    <property type="entry name" value="beta-carbonic anhydrase, cab"/>
    <property type="match status" value="1"/>
</dbReference>
<dbReference type="AlphaFoldDB" id="A0A4S8HGV1"/>
<dbReference type="CDD" id="cd03378">
    <property type="entry name" value="beta_CA_cladeC"/>
    <property type="match status" value="1"/>
</dbReference>
<keyword evidence="4" id="KW-1185">Reference proteome</keyword>
<evidence type="ECO:0000313" key="3">
    <source>
        <dbReference type="EMBL" id="THU34203.1"/>
    </source>
</evidence>
<dbReference type="PANTHER" id="PTHR11002">
    <property type="entry name" value="CARBONIC ANHYDRASE"/>
    <property type="match status" value="1"/>
</dbReference>
<dbReference type="GO" id="GO:0008270">
    <property type="term" value="F:zinc ion binding"/>
    <property type="evidence" value="ECO:0007669"/>
    <property type="project" value="InterPro"/>
</dbReference>
<comment type="cofactor">
    <cofactor evidence="2">
        <name>Zn(2+)</name>
        <dbReference type="ChEBI" id="CHEBI:29105"/>
    </cofactor>
    <text evidence="2">Binds 1 zinc ion per subunit.</text>
</comment>
<dbReference type="NCBIfam" id="NF011765">
    <property type="entry name" value="PRK15219.1"/>
    <property type="match status" value="1"/>
</dbReference>
<dbReference type="EMBL" id="STFF01000008">
    <property type="protein sequence ID" value="THU34203.1"/>
    <property type="molecule type" value="Genomic_DNA"/>
</dbReference>
<dbReference type="OrthoDB" id="9797527at2"/>
<feature type="binding site" evidence="2">
    <location>
        <position position="114"/>
    </location>
    <ligand>
        <name>Zn(2+)</name>
        <dbReference type="ChEBI" id="CHEBI:29105"/>
    </ligand>
</feature>